<organism evidence="7">
    <name type="scientific">marine sediment metagenome</name>
    <dbReference type="NCBI Taxonomy" id="412755"/>
    <lineage>
        <taxon>unclassified sequences</taxon>
        <taxon>metagenomes</taxon>
        <taxon>ecological metagenomes</taxon>
    </lineage>
</organism>
<dbReference type="PANTHER" id="PTHR10277:SF9">
    <property type="entry name" value="2-ISOPROPYLMALATE SYNTHASE 1, CHLOROPLASTIC-RELATED"/>
    <property type="match status" value="1"/>
</dbReference>
<evidence type="ECO:0000256" key="4">
    <source>
        <dbReference type="ARBA" id="ARBA00022679"/>
    </source>
</evidence>
<proteinExistence type="predicted"/>
<dbReference type="PROSITE" id="PS50991">
    <property type="entry name" value="PYR_CT"/>
    <property type="match status" value="1"/>
</dbReference>
<feature type="non-terminal residue" evidence="7">
    <location>
        <position position="158"/>
    </location>
</feature>
<dbReference type="EMBL" id="BART01005643">
    <property type="protein sequence ID" value="GAG68603.1"/>
    <property type="molecule type" value="Genomic_DNA"/>
</dbReference>
<keyword evidence="5" id="KW-0100">Branched-chain amino acid biosynthesis</keyword>
<dbReference type="GO" id="GO:0009098">
    <property type="term" value="P:L-leucine biosynthetic process"/>
    <property type="evidence" value="ECO:0007669"/>
    <property type="project" value="TreeGrafter"/>
</dbReference>
<dbReference type="PANTHER" id="PTHR10277">
    <property type="entry name" value="HOMOCITRATE SYNTHASE-RELATED"/>
    <property type="match status" value="1"/>
</dbReference>
<evidence type="ECO:0000256" key="1">
    <source>
        <dbReference type="ARBA" id="ARBA00004689"/>
    </source>
</evidence>
<dbReference type="Gene3D" id="3.20.20.70">
    <property type="entry name" value="Aldolase class I"/>
    <property type="match status" value="1"/>
</dbReference>
<dbReference type="InterPro" id="IPR050073">
    <property type="entry name" value="2-IPM_HCS-like"/>
</dbReference>
<dbReference type="InterPro" id="IPR013785">
    <property type="entry name" value="Aldolase_TIM"/>
</dbReference>
<evidence type="ECO:0000256" key="2">
    <source>
        <dbReference type="ARBA" id="ARBA00012973"/>
    </source>
</evidence>
<comment type="caution">
    <text evidence="7">The sequence shown here is derived from an EMBL/GenBank/DDBJ whole genome shotgun (WGS) entry which is preliminary data.</text>
</comment>
<comment type="pathway">
    <text evidence="1">Amino-acid biosynthesis; L-leucine biosynthesis; L-leucine from 3-methyl-2-oxobutanoate: step 1/4.</text>
</comment>
<name>X1A726_9ZZZZ</name>
<dbReference type="EC" id="2.3.3.13" evidence="2"/>
<gene>
    <name evidence="7" type="ORF">S01H4_12918</name>
</gene>
<keyword evidence="3" id="KW-0028">Amino-acid biosynthesis</keyword>
<dbReference type="SUPFAM" id="SSF51569">
    <property type="entry name" value="Aldolase"/>
    <property type="match status" value="1"/>
</dbReference>
<feature type="non-terminal residue" evidence="7">
    <location>
        <position position="1"/>
    </location>
</feature>
<dbReference type="GO" id="GO:0003852">
    <property type="term" value="F:2-isopropylmalate synthase activity"/>
    <property type="evidence" value="ECO:0007669"/>
    <property type="project" value="UniProtKB-EC"/>
</dbReference>
<evidence type="ECO:0000313" key="7">
    <source>
        <dbReference type="EMBL" id="GAG68603.1"/>
    </source>
</evidence>
<evidence type="ECO:0000259" key="6">
    <source>
        <dbReference type="PROSITE" id="PS50991"/>
    </source>
</evidence>
<dbReference type="PROSITE" id="PS00816">
    <property type="entry name" value="AIPM_HOMOCIT_SYNTH_2"/>
    <property type="match status" value="1"/>
</dbReference>
<protein>
    <recommendedName>
        <fullName evidence="2">2-isopropylmalate synthase</fullName>
        <ecNumber evidence="2">2.3.3.13</ecNumber>
    </recommendedName>
</protein>
<dbReference type="AlphaFoldDB" id="X1A726"/>
<evidence type="ECO:0000256" key="5">
    <source>
        <dbReference type="ARBA" id="ARBA00023304"/>
    </source>
</evidence>
<keyword evidence="4" id="KW-0808">Transferase</keyword>
<evidence type="ECO:0000256" key="3">
    <source>
        <dbReference type="ARBA" id="ARBA00022605"/>
    </source>
</evidence>
<feature type="domain" description="Pyruvate carboxyltransferase" evidence="6">
    <location>
        <begin position="1"/>
        <end position="145"/>
    </location>
</feature>
<sequence>VIEQINKYVSYAKEHYSTVLFSAEDATRTDLDFLIKANLNAIESGATRINIPDTVGTISPKAYGYMIKNVYKAIPNNIRIAVHCHNDFGLAVANTIAGFENGASEAQTTIMGLGERAGNASFEETAMSLYALYQLPMNVITQKIFPTAKLIESYCGGK</sequence>
<dbReference type="Pfam" id="PF00682">
    <property type="entry name" value="HMGL-like"/>
    <property type="match status" value="1"/>
</dbReference>
<dbReference type="InterPro" id="IPR000891">
    <property type="entry name" value="PYR_CT"/>
</dbReference>
<reference evidence="7" key="1">
    <citation type="journal article" date="2014" name="Front. Microbiol.">
        <title>High frequency of phylogenetically diverse reductive dehalogenase-homologous genes in deep subseafloor sedimentary metagenomes.</title>
        <authorList>
            <person name="Kawai M."/>
            <person name="Futagami T."/>
            <person name="Toyoda A."/>
            <person name="Takaki Y."/>
            <person name="Nishi S."/>
            <person name="Hori S."/>
            <person name="Arai W."/>
            <person name="Tsubouchi T."/>
            <person name="Morono Y."/>
            <person name="Uchiyama I."/>
            <person name="Ito T."/>
            <person name="Fujiyama A."/>
            <person name="Inagaki F."/>
            <person name="Takami H."/>
        </authorList>
    </citation>
    <scope>NUCLEOTIDE SEQUENCE</scope>
    <source>
        <strain evidence="7">Expedition CK06-06</strain>
    </source>
</reference>
<accession>X1A726</accession>
<dbReference type="InterPro" id="IPR002034">
    <property type="entry name" value="AIPM/Hcit_synth_CS"/>
</dbReference>